<feature type="domain" description="N-acetyltransferase" evidence="1">
    <location>
        <begin position="112"/>
        <end position="248"/>
    </location>
</feature>
<dbReference type="EMBL" id="FXXP01000001">
    <property type="protein sequence ID" value="SMX26755.1"/>
    <property type="molecule type" value="Genomic_DNA"/>
</dbReference>
<evidence type="ECO:0000313" key="2">
    <source>
        <dbReference type="EMBL" id="SMX26755.1"/>
    </source>
</evidence>
<organism evidence="2 3">
    <name type="scientific">Pelagimonas phthalicica</name>
    <dbReference type="NCBI Taxonomy" id="1037362"/>
    <lineage>
        <taxon>Bacteria</taxon>
        <taxon>Pseudomonadati</taxon>
        <taxon>Pseudomonadota</taxon>
        <taxon>Alphaproteobacteria</taxon>
        <taxon>Rhodobacterales</taxon>
        <taxon>Roseobacteraceae</taxon>
        <taxon>Pelagimonas</taxon>
    </lineage>
</organism>
<dbReference type="Proteomes" id="UP000225972">
    <property type="component" value="Unassembled WGS sequence"/>
</dbReference>
<dbReference type="InterPro" id="IPR000182">
    <property type="entry name" value="GNAT_dom"/>
</dbReference>
<reference evidence="3" key="1">
    <citation type="submission" date="2017-05" db="EMBL/GenBank/DDBJ databases">
        <authorList>
            <person name="Rodrigo-Torres L."/>
            <person name="Arahal R. D."/>
            <person name="Lucena T."/>
        </authorList>
    </citation>
    <scope>NUCLEOTIDE SEQUENCE [LARGE SCALE GENOMIC DNA]</scope>
    <source>
        <strain evidence="3">CECT 8649</strain>
    </source>
</reference>
<keyword evidence="3" id="KW-1185">Reference proteome</keyword>
<proteinExistence type="predicted"/>
<dbReference type="Gene3D" id="3.40.630.30">
    <property type="match status" value="1"/>
</dbReference>
<dbReference type="OrthoDB" id="7301318at2"/>
<protein>
    <submittedName>
        <fullName evidence="2">Acetyltransferase (GNAT) family protein</fullName>
    </submittedName>
</protein>
<dbReference type="SUPFAM" id="SSF55729">
    <property type="entry name" value="Acyl-CoA N-acyltransferases (Nat)"/>
    <property type="match status" value="1"/>
</dbReference>
<dbReference type="PROSITE" id="PS51186">
    <property type="entry name" value="GNAT"/>
    <property type="match status" value="1"/>
</dbReference>
<dbReference type="CDD" id="cd04301">
    <property type="entry name" value="NAT_SF"/>
    <property type="match status" value="1"/>
</dbReference>
<dbReference type="Pfam" id="PF00583">
    <property type="entry name" value="Acetyltransf_1"/>
    <property type="match status" value="1"/>
</dbReference>
<dbReference type="InterPro" id="IPR016181">
    <property type="entry name" value="Acyl_CoA_acyltransferase"/>
</dbReference>
<accession>A0A238J8N8</accession>
<name>A0A238J8N8_9RHOB</name>
<gene>
    <name evidence="2" type="ORF">TRP8649_00840</name>
</gene>
<evidence type="ECO:0000313" key="3">
    <source>
        <dbReference type="Proteomes" id="UP000225972"/>
    </source>
</evidence>
<keyword evidence="2" id="KW-0808">Transferase</keyword>
<dbReference type="GO" id="GO:0016747">
    <property type="term" value="F:acyltransferase activity, transferring groups other than amino-acyl groups"/>
    <property type="evidence" value="ECO:0007669"/>
    <property type="project" value="InterPro"/>
</dbReference>
<sequence>MLKDSPGKDTLFAAIDKTWPAAALVEAGPWLLREGRGGGKRISATTAKSPWQPEDLPAAESAMRLMGQSPLFMIRQGETALDEALAARGYDKVDPTVIRLAPIETLTDRPLPRVTAFAIWEPLAVMFEIWEEGGLDPARIQVMERCSAPKTGLFGRVSDRPAGTGFCAIHDGVALVHALEIREDHRGKGLGAWMMRCAALWAQRKGARWIGALVTEANEHANGLYQSLQLEITSRYHYRILSDAESDET</sequence>
<dbReference type="AlphaFoldDB" id="A0A238J8N8"/>
<evidence type="ECO:0000259" key="1">
    <source>
        <dbReference type="PROSITE" id="PS51186"/>
    </source>
</evidence>